<keyword evidence="1" id="KW-0472">Membrane</keyword>
<evidence type="ECO:0000256" key="1">
    <source>
        <dbReference type="SAM" id="Phobius"/>
    </source>
</evidence>
<feature type="transmembrane region" description="Helical" evidence="1">
    <location>
        <begin position="55"/>
        <end position="73"/>
    </location>
</feature>
<dbReference type="AlphaFoldDB" id="A0A0D2FFN6"/>
<keyword evidence="1" id="KW-1133">Transmembrane helix</keyword>
<evidence type="ECO:0000313" key="3">
    <source>
        <dbReference type="Proteomes" id="UP000054266"/>
    </source>
</evidence>
<sequence length="171" mass="18902">MAWRDATVGQSIVMVANGAIRAAQVVTGVLTIFLYATEKGYWQDHGLPDALTFEFVLGSFAIVTGLALGVMPFKLSYRPVALACPWDLAMFFMYSAAFGTMRSINSKFTTEWFRHEQQTNDGLFSTRKLAMYSKVWVDLAGMLVFLVSSIMGAVLLWVGRRNKITGGHSAV</sequence>
<keyword evidence="1" id="KW-0812">Transmembrane</keyword>
<dbReference type="Proteomes" id="UP000054266">
    <property type="component" value="Unassembled WGS sequence"/>
</dbReference>
<dbReference type="EMBL" id="KN846959">
    <property type="protein sequence ID" value="KIW66873.1"/>
    <property type="molecule type" value="Genomic_DNA"/>
</dbReference>
<accession>A0A0D2FFN6</accession>
<reference evidence="2 3" key="1">
    <citation type="submission" date="2015-01" db="EMBL/GenBank/DDBJ databases">
        <title>The Genome Sequence of Capronia semiimmersa CBS27337.</title>
        <authorList>
            <consortium name="The Broad Institute Genomics Platform"/>
            <person name="Cuomo C."/>
            <person name="de Hoog S."/>
            <person name="Gorbushina A."/>
            <person name="Stielow B."/>
            <person name="Teixiera M."/>
            <person name="Abouelleil A."/>
            <person name="Chapman S.B."/>
            <person name="Priest M."/>
            <person name="Young S.K."/>
            <person name="Wortman J."/>
            <person name="Nusbaum C."/>
            <person name="Birren B."/>
        </authorList>
    </citation>
    <scope>NUCLEOTIDE SEQUENCE [LARGE SCALE GENOMIC DNA]</scope>
    <source>
        <strain evidence="2 3">CBS 27337</strain>
    </source>
</reference>
<dbReference type="HOGENOM" id="CLU_133359_0_0_1"/>
<protein>
    <recommendedName>
        <fullName evidence="4">MARVEL domain-containing protein</fullName>
    </recommendedName>
</protein>
<proteinExistence type="predicted"/>
<gene>
    <name evidence="2" type="ORF">PV04_06163</name>
</gene>
<feature type="transmembrane region" description="Helical" evidence="1">
    <location>
        <begin position="135"/>
        <end position="158"/>
    </location>
</feature>
<organism evidence="2 3">
    <name type="scientific">Phialophora macrospora</name>
    <dbReference type="NCBI Taxonomy" id="1851006"/>
    <lineage>
        <taxon>Eukaryota</taxon>
        <taxon>Fungi</taxon>
        <taxon>Dikarya</taxon>
        <taxon>Ascomycota</taxon>
        <taxon>Pezizomycotina</taxon>
        <taxon>Eurotiomycetes</taxon>
        <taxon>Chaetothyriomycetidae</taxon>
        <taxon>Chaetothyriales</taxon>
        <taxon>Herpotrichiellaceae</taxon>
        <taxon>Phialophora</taxon>
    </lineage>
</organism>
<feature type="transmembrane region" description="Helical" evidence="1">
    <location>
        <begin position="12"/>
        <end position="35"/>
    </location>
</feature>
<name>A0A0D2FFN6_9EURO</name>
<feature type="transmembrane region" description="Helical" evidence="1">
    <location>
        <begin position="80"/>
        <end position="98"/>
    </location>
</feature>
<keyword evidence="3" id="KW-1185">Reference proteome</keyword>
<evidence type="ECO:0000313" key="2">
    <source>
        <dbReference type="EMBL" id="KIW66873.1"/>
    </source>
</evidence>
<evidence type="ECO:0008006" key="4">
    <source>
        <dbReference type="Google" id="ProtNLM"/>
    </source>
</evidence>